<dbReference type="CDD" id="cd01055">
    <property type="entry name" value="Nonheme_Ferritin"/>
    <property type="match status" value="1"/>
</dbReference>
<reference evidence="9 10" key="1">
    <citation type="submission" date="2015-07" db="EMBL/GenBank/DDBJ databases">
        <title>Isolation and Genomic Characterization of a Novel Halophilic Metal-Reducing Deltaproteobacterium from the Deep Subsurface.</title>
        <authorList>
            <person name="Badalamenti J.P."/>
            <person name="Summers Z.M."/>
            <person name="Gralnick J.A."/>
            <person name="Bond D.R."/>
        </authorList>
    </citation>
    <scope>NUCLEOTIDE SEQUENCE [LARGE SCALE GENOMIC DNA]</scope>
    <source>
        <strain evidence="9 10">WTL</strain>
    </source>
</reference>
<comment type="catalytic activity">
    <reaction evidence="7">
        <text>4 Fe(2+) + O2 + 6 H2O = 4 iron(III) oxide-hydroxide + 12 H(+)</text>
        <dbReference type="Rhea" id="RHEA:11972"/>
        <dbReference type="ChEBI" id="CHEBI:15377"/>
        <dbReference type="ChEBI" id="CHEBI:15378"/>
        <dbReference type="ChEBI" id="CHEBI:15379"/>
        <dbReference type="ChEBI" id="CHEBI:29033"/>
        <dbReference type="ChEBI" id="CHEBI:78619"/>
        <dbReference type="EC" id="1.16.3.2"/>
    </reaction>
</comment>
<dbReference type="OrthoDB" id="9801481at2"/>
<dbReference type="KEGG" id="des:DSOUD_0608"/>
<keyword evidence="7" id="KW-0963">Cytoplasm</keyword>
<dbReference type="STRING" id="1603606.DSOUD_0608"/>
<dbReference type="AlphaFoldDB" id="A0A0M4D4B5"/>
<evidence type="ECO:0000256" key="6">
    <source>
        <dbReference type="PIRSR" id="PIRSR601519-1"/>
    </source>
</evidence>
<dbReference type="InterPro" id="IPR012347">
    <property type="entry name" value="Ferritin-like"/>
</dbReference>
<evidence type="ECO:0000256" key="7">
    <source>
        <dbReference type="RuleBase" id="RU361145"/>
    </source>
</evidence>
<evidence type="ECO:0000313" key="9">
    <source>
        <dbReference type="EMBL" id="ALC15397.1"/>
    </source>
</evidence>
<dbReference type="InterPro" id="IPR008331">
    <property type="entry name" value="Ferritin_DPS_dom"/>
</dbReference>
<dbReference type="GO" id="GO:0006879">
    <property type="term" value="P:intracellular iron ion homeostasis"/>
    <property type="evidence" value="ECO:0007669"/>
    <property type="project" value="UniProtKB-KW"/>
</dbReference>
<proteinExistence type="inferred from homology"/>
<evidence type="ECO:0000256" key="5">
    <source>
        <dbReference type="ARBA" id="ARBA00023004"/>
    </source>
</evidence>
<evidence type="ECO:0000256" key="2">
    <source>
        <dbReference type="ARBA" id="ARBA00022434"/>
    </source>
</evidence>
<dbReference type="RefSeq" id="WP_053549611.1">
    <property type="nucleotide sequence ID" value="NZ_CP010802.1"/>
</dbReference>
<protein>
    <recommendedName>
        <fullName evidence="7">Ferritin</fullName>
        <ecNumber evidence="7">1.16.3.2</ecNumber>
    </recommendedName>
</protein>
<dbReference type="Proteomes" id="UP000057158">
    <property type="component" value="Chromosome"/>
</dbReference>
<dbReference type="GO" id="GO:0042802">
    <property type="term" value="F:identical protein binding"/>
    <property type="evidence" value="ECO:0007669"/>
    <property type="project" value="UniProtKB-ARBA"/>
</dbReference>
<dbReference type="SUPFAM" id="SSF47240">
    <property type="entry name" value="Ferritin-like"/>
    <property type="match status" value="1"/>
</dbReference>
<dbReference type="EC" id="1.16.3.2" evidence="7"/>
<dbReference type="GO" id="GO:0008199">
    <property type="term" value="F:ferric iron binding"/>
    <property type="evidence" value="ECO:0007669"/>
    <property type="project" value="InterPro"/>
</dbReference>
<keyword evidence="3 6" id="KW-0479">Metal-binding</keyword>
<dbReference type="GO" id="GO:0005829">
    <property type="term" value="C:cytosol"/>
    <property type="evidence" value="ECO:0007669"/>
    <property type="project" value="TreeGrafter"/>
</dbReference>
<dbReference type="GO" id="GO:0006826">
    <property type="term" value="P:iron ion transport"/>
    <property type="evidence" value="ECO:0007669"/>
    <property type="project" value="InterPro"/>
</dbReference>
<feature type="binding site" evidence="6">
    <location>
        <position position="17"/>
    </location>
    <ligand>
        <name>Fe cation</name>
        <dbReference type="ChEBI" id="CHEBI:24875"/>
        <label>1</label>
    </ligand>
</feature>
<evidence type="ECO:0000256" key="1">
    <source>
        <dbReference type="ARBA" id="ARBA00006950"/>
    </source>
</evidence>
<dbReference type="PROSITE" id="PS50905">
    <property type="entry name" value="FERRITIN_LIKE"/>
    <property type="match status" value="1"/>
</dbReference>
<comment type="similarity">
    <text evidence="1 7">Belongs to the ferritin family. Prokaryotic subfamily.</text>
</comment>
<evidence type="ECO:0000256" key="4">
    <source>
        <dbReference type="ARBA" id="ARBA00023002"/>
    </source>
</evidence>
<dbReference type="InterPro" id="IPR009078">
    <property type="entry name" value="Ferritin-like_SF"/>
</dbReference>
<dbReference type="InterPro" id="IPR009040">
    <property type="entry name" value="Ferritin-like_diiron"/>
</dbReference>
<evidence type="ECO:0000313" key="10">
    <source>
        <dbReference type="Proteomes" id="UP000057158"/>
    </source>
</evidence>
<comment type="subcellular location">
    <subcellularLocation>
        <location evidence="7">Cytoplasm</location>
    </subcellularLocation>
</comment>
<keyword evidence="5 6" id="KW-0408">Iron</keyword>
<dbReference type="FunFam" id="1.20.1260.10:FF:000001">
    <property type="entry name" value="Non-heme ferritin"/>
    <property type="match status" value="1"/>
</dbReference>
<comment type="function">
    <text evidence="7">Iron-storage protein.</text>
</comment>
<organism evidence="9 10">
    <name type="scientific">Desulfuromonas soudanensis</name>
    <dbReference type="NCBI Taxonomy" id="1603606"/>
    <lineage>
        <taxon>Bacteria</taxon>
        <taxon>Pseudomonadati</taxon>
        <taxon>Thermodesulfobacteriota</taxon>
        <taxon>Desulfuromonadia</taxon>
        <taxon>Desulfuromonadales</taxon>
        <taxon>Desulfuromonadaceae</taxon>
        <taxon>Desulfuromonas</taxon>
    </lineage>
</organism>
<dbReference type="InterPro" id="IPR041719">
    <property type="entry name" value="Ferritin_prok"/>
</dbReference>
<feature type="binding site" evidence="6">
    <location>
        <position position="53"/>
    </location>
    <ligand>
        <name>Fe cation</name>
        <dbReference type="ChEBI" id="CHEBI:24875"/>
        <label>1</label>
    </ligand>
</feature>
<dbReference type="GO" id="GO:0004322">
    <property type="term" value="F:ferroxidase activity"/>
    <property type="evidence" value="ECO:0007669"/>
    <property type="project" value="TreeGrafter"/>
</dbReference>
<accession>A0A0M4D4B5</accession>
<feature type="binding site" evidence="6">
    <location>
        <position position="94"/>
    </location>
    <ligand>
        <name>Fe cation</name>
        <dbReference type="ChEBI" id="CHEBI:24875"/>
        <label>1</label>
    </ligand>
</feature>
<dbReference type="PATRIC" id="fig|1603606.3.peg.663"/>
<feature type="domain" description="Ferritin-like diiron" evidence="8">
    <location>
        <begin position="1"/>
        <end position="145"/>
    </location>
</feature>
<dbReference type="EMBL" id="CP010802">
    <property type="protein sequence ID" value="ALC15397.1"/>
    <property type="molecule type" value="Genomic_DNA"/>
</dbReference>
<keyword evidence="10" id="KW-1185">Reference proteome</keyword>
<feature type="binding site" evidence="6">
    <location>
        <position position="127"/>
    </location>
    <ligand>
        <name>Fe cation</name>
        <dbReference type="ChEBI" id="CHEBI:24875"/>
        <label>1</label>
    </ligand>
</feature>
<evidence type="ECO:0000256" key="3">
    <source>
        <dbReference type="ARBA" id="ARBA00022723"/>
    </source>
</evidence>
<keyword evidence="2 7" id="KW-0409">Iron storage</keyword>
<dbReference type="Gene3D" id="1.20.1260.10">
    <property type="match status" value="1"/>
</dbReference>
<keyword evidence="4" id="KW-0560">Oxidoreductase</keyword>
<dbReference type="InterPro" id="IPR001519">
    <property type="entry name" value="Ferritin"/>
</dbReference>
<dbReference type="PANTHER" id="PTHR11431">
    <property type="entry name" value="FERRITIN"/>
    <property type="match status" value="1"/>
</dbReference>
<sequence length="170" mass="19382">MINPKLQDALNEQMKNEFFSAYLYMAMAGYFQSEDLPGFASWMRVQALEEMTHGEKFFKFTCDAGGRTELRPIDGPQNTFKSPLDAFEFGLKHELFVTDRIGKLMDLSRKEGHHAAQIMLQWFVTEQVEEEASFSLIIRKLKRVEGDGRGLLLLDQELAARVFVPPTAAA</sequence>
<dbReference type="Pfam" id="PF00210">
    <property type="entry name" value="Ferritin"/>
    <property type="match status" value="1"/>
</dbReference>
<evidence type="ECO:0000259" key="8">
    <source>
        <dbReference type="PROSITE" id="PS50905"/>
    </source>
</evidence>
<gene>
    <name evidence="9" type="primary">ftn</name>
    <name evidence="9" type="ORF">DSOUD_0608</name>
</gene>
<name>A0A0M4D4B5_9BACT</name>
<dbReference type="GO" id="GO:0008198">
    <property type="term" value="F:ferrous iron binding"/>
    <property type="evidence" value="ECO:0007669"/>
    <property type="project" value="TreeGrafter"/>
</dbReference>
<feature type="binding site" evidence="6">
    <location>
        <position position="50"/>
    </location>
    <ligand>
        <name>Fe cation</name>
        <dbReference type="ChEBI" id="CHEBI:24875"/>
        <label>1</label>
    </ligand>
</feature>
<dbReference type="PANTHER" id="PTHR11431:SF127">
    <property type="entry name" value="BACTERIAL NON-HEME FERRITIN"/>
    <property type="match status" value="1"/>
</dbReference>